<gene>
    <name evidence="3" type="ORF">COT77_03030</name>
</gene>
<protein>
    <recommendedName>
        <fullName evidence="2">HNH nuclease domain-containing protein</fullName>
    </recommendedName>
</protein>
<evidence type="ECO:0000313" key="3">
    <source>
        <dbReference type="EMBL" id="PIT97138.1"/>
    </source>
</evidence>
<dbReference type="InterPro" id="IPR044925">
    <property type="entry name" value="His-Me_finger_sf"/>
</dbReference>
<name>A0A2M6WWF0_9BACT</name>
<keyword evidence="1" id="KW-1133">Transmembrane helix</keyword>
<evidence type="ECO:0000256" key="1">
    <source>
        <dbReference type="SAM" id="Phobius"/>
    </source>
</evidence>
<organism evidence="3 4">
    <name type="scientific">Candidatus Berkelbacteria bacterium CG10_big_fil_rev_8_21_14_0_10_41_12</name>
    <dbReference type="NCBI Taxonomy" id="1974513"/>
    <lineage>
        <taxon>Bacteria</taxon>
        <taxon>Candidatus Berkelbacteria</taxon>
    </lineage>
</organism>
<proteinExistence type="predicted"/>
<sequence length="192" mass="22229">MAIGIGNVFLISCLPFVIILFMPRKRSWTIEELKKAISSSRSKREVLKKINLRPTGGNYKQLEKYIEELHLDIAHFTGQGWNKGLIFCPKPKIPISKLLRKGVVFQSYKLKKRLFAERIKDERCEQCGWAVLSEDGRIPLEINHKNGNSTDNRIENLEILCPNCHSLKPYYRGSKLRKDARVAELVYAHHLK</sequence>
<dbReference type="EMBL" id="PEZV01000033">
    <property type="protein sequence ID" value="PIT97138.1"/>
    <property type="molecule type" value="Genomic_DNA"/>
</dbReference>
<reference evidence="4" key="1">
    <citation type="submission" date="2017-09" db="EMBL/GenBank/DDBJ databases">
        <title>Depth-based differentiation of microbial function through sediment-hosted aquifers and enrichment of novel symbionts in the deep terrestrial subsurface.</title>
        <authorList>
            <person name="Probst A.J."/>
            <person name="Ladd B."/>
            <person name="Jarett J.K."/>
            <person name="Geller-Mcgrath D.E."/>
            <person name="Sieber C.M.K."/>
            <person name="Emerson J.B."/>
            <person name="Anantharaman K."/>
            <person name="Thomas B.C."/>
            <person name="Malmstrom R."/>
            <person name="Stieglmeier M."/>
            <person name="Klingl A."/>
            <person name="Woyke T."/>
            <person name="Ryan C.M."/>
            <person name="Banfield J.F."/>
        </authorList>
    </citation>
    <scope>NUCLEOTIDE SEQUENCE [LARGE SCALE GENOMIC DNA]</scope>
</reference>
<evidence type="ECO:0000313" key="4">
    <source>
        <dbReference type="Proteomes" id="UP000228596"/>
    </source>
</evidence>
<dbReference type="CDD" id="cd00085">
    <property type="entry name" value="HNHc"/>
    <property type="match status" value="1"/>
</dbReference>
<comment type="caution">
    <text evidence="3">The sequence shown here is derived from an EMBL/GenBank/DDBJ whole genome shotgun (WGS) entry which is preliminary data.</text>
</comment>
<feature type="domain" description="HNH nuclease" evidence="2">
    <location>
        <begin position="113"/>
        <end position="166"/>
    </location>
</feature>
<keyword evidence="1" id="KW-0472">Membrane</keyword>
<feature type="transmembrane region" description="Helical" evidence="1">
    <location>
        <begin position="6"/>
        <end position="23"/>
    </location>
</feature>
<dbReference type="InterPro" id="IPR003615">
    <property type="entry name" value="HNH_nuc"/>
</dbReference>
<evidence type="ECO:0000259" key="2">
    <source>
        <dbReference type="SMART" id="SM00507"/>
    </source>
</evidence>
<dbReference type="Pfam" id="PF13392">
    <property type="entry name" value="HNH_3"/>
    <property type="match status" value="1"/>
</dbReference>
<dbReference type="SMART" id="SM00507">
    <property type="entry name" value="HNHc"/>
    <property type="match status" value="1"/>
</dbReference>
<dbReference type="SUPFAM" id="SSF54060">
    <property type="entry name" value="His-Me finger endonucleases"/>
    <property type="match status" value="1"/>
</dbReference>
<dbReference type="AlphaFoldDB" id="A0A2M6WWF0"/>
<dbReference type="Proteomes" id="UP000228596">
    <property type="component" value="Unassembled WGS sequence"/>
</dbReference>
<accession>A0A2M6WWF0</accession>
<keyword evidence="1" id="KW-0812">Transmembrane</keyword>